<evidence type="ECO:0000259" key="8">
    <source>
        <dbReference type="PROSITE" id="PS51767"/>
    </source>
</evidence>
<keyword evidence="10" id="KW-1185">Reference proteome</keyword>
<evidence type="ECO:0000256" key="6">
    <source>
        <dbReference type="PIRSR" id="PIRSR601461-1"/>
    </source>
</evidence>
<dbReference type="Proteomes" id="UP001157006">
    <property type="component" value="Chromosome 1L"/>
</dbReference>
<feature type="active site" evidence="6">
    <location>
        <position position="307"/>
    </location>
</feature>
<keyword evidence="7" id="KW-0732">Signal</keyword>
<dbReference type="InterPro" id="IPR033121">
    <property type="entry name" value="PEPTIDASE_A1"/>
</dbReference>
<feature type="signal peptide" evidence="7">
    <location>
        <begin position="1"/>
        <end position="22"/>
    </location>
</feature>
<dbReference type="InterPro" id="IPR001461">
    <property type="entry name" value="Aspartic_peptidase_A1"/>
</dbReference>
<evidence type="ECO:0000256" key="5">
    <source>
        <dbReference type="ARBA" id="ARBA00023180"/>
    </source>
</evidence>
<evidence type="ECO:0000256" key="1">
    <source>
        <dbReference type="ARBA" id="ARBA00007447"/>
    </source>
</evidence>
<dbReference type="GO" id="GO:0005576">
    <property type="term" value="C:extracellular region"/>
    <property type="evidence" value="ECO:0007669"/>
    <property type="project" value="TreeGrafter"/>
</dbReference>
<dbReference type="InterPro" id="IPR032861">
    <property type="entry name" value="TAXi_N"/>
</dbReference>
<keyword evidence="4" id="KW-0378">Hydrolase</keyword>
<reference evidence="9 10" key="1">
    <citation type="submission" date="2023-01" db="EMBL/GenBank/DDBJ databases">
        <authorList>
            <person name="Kreplak J."/>
        </authorList>
    </citation>
    <scope>NUCLEOTIDE SEQUENCE [LARGE SCALE GENOMIC DNA]</scope>
</reference>
<dbReference type="PRINTS" id="PR00792">
    <property type="entry name" value="PEPSIN"/>
</dbReference>
<evidence type="ECO:0000256" key="4">
    <source>
        <dbReference type="ARBA" id="ARBA00022801"/>
    </source>
</evidence>
<name>A0AAV0YPK2_VICFA</name>
<dbReference type="PANTHER" id="PTHR47967:SF66">
    <property type="entry name" value="ASPARTIC PROTEINASE CDR1-RELATED"/>
    <property type="match status" value="1"/>
</dbReference>
<dbReference type="Pfam" id="PF14541">
    <property type="entry name" value="TAXi_C"/>
    <property type="match status" value="1"/>
</dbReference>
<comment type="similarity">
    <text evidence="1">Belongs to the peptidase A1 family.</text>
</comment>
<dbReference type="Gene3D" id="2.40.70.10">
    <property type="entry name" value="Acid Proteases"/>
    <property type="match status" value="2"/>
</dbReference>
<dbReference type="CDD" id="cd05476">
    <property type="entry name" value="pepsin_A_like_plant"/>
    <property type="match status" value="1"/>
</dbReference>
<gene>
    <name evidence="9" type="ORF">VFH_I317520</name>
</gene>
<dbReference type="GO" id="GO:0006508">
    <property type="term" value="P:proteolysis"/>
    <property type="evidence" value="ECO:0007669"/>
    <property type="project" value="UniProtKB-KW"/>
</dbReference>
<keyword evidence="5" id="KW-0325">Glycoprotein</keyword>
<keyword evidence="2" id="KW-0645">Protease</keyword>
<feature type="domain" description="Peptidase A1" evidence="8">
    <location>
        <begin position="90"/>
        <end position="421"/>
    </location>
</feature>
<evidence type="ECO:0000313" key="10">
    <source>
        <dbReference type="Proteomes" id="UP001157006"/>
    </source>
</evidence>
<dbReference type="PANTHER" id="PTHR47967">
    <property type="entry name" value="OS07G0603500 PROTEIN-RELATED"/>
    <property type="match status" value="1"/>
</dbReference>
<dbReference type="InterPro" id="IPR032799">
    <property type="entry name" value="TAXi_C"/>
</dbReference>
<dbReference type="InterPro" id="IPR021109">
    <property type="entry name" value="Peptidase_aspartic_dom_sf"/>
</dbReference>
<organism evidence="9 10">
    <name type="scientific">Vicia faba</name>
    <name type="common">Broad bean</name>
    <name type="synonym">Faba vulgaris</name>
    <dbReference type="NCBI Taxonomy" id="3906"/>
    <lineage>
        <taxon>Eukaryota</taxon>
        <taxon>Viridiplantae</taxon>
        <taxon>Streptophyta</taxon>
        <taxon>Embryophyta</taxon>
        <taxon>Tracheophyta</taxon>
        <taxon>Spermatophyta</taxon>
        <taxon>Magnoliopsida</taxon>
        <taxon>eudicotyledons</taxon>
        <taxon>Gunneridae</taxon>
        <taxon>Pentapetalae</taxon>
        <taxon>rosids</taxon>
        <taxon>fabids</taxon>
        <taxon>Fabales</taxon>
        <taxon>Fabaceae</taxon>
        <taxon>Papilionoideae</taxon>
        <taxon>50 kb inversion clade</taxon>
        <taxon>NPAAA clade</taxon>
        <taxon>Hologalegina</taxon>
        <taxon>IRL clade</taxon>
        <taxon>Fabeae</taxon>
        <taxon>Vicia</taxon>
    </lineage>
</organism>
<proteinExistence type="inferred from homology"/>
<evidence type="ECO:0000256" key="2">
    <source>
        <dbReference type="ARBA" id="ARBA00022670"/>
    </source>
</evidence>
<feature type="chain" id="PRO_5043438042" description="Peptidase A1 domain-containing protein" evidence="7">
    <location>
        <begin position="23"/>
        <end position="428"/>
    </location>
</feature>
<dbReference type="InterPro" id="IPR051708">
    <property type="entry name" value="Plant_Aspart_Prot_A1"/>
</dbReference>
<keyword evidence="3" id="KW-0064">Aspartyl protease</keyword>
<dbReference type="AlphaFoldDB" id="A0AAV0YPK2"/>
<dbReference type="FunFam" id="2.40.70.10:FF:000031">
    <property type="entry name" value="Aspartyl protease AED1"/>
    <property type="match status" value="1"/>
</dbReference>
<dbReference type="InterPro" id="IPR034161">
    <property type="entry name" value="Pepsin-like_plant"/>
</dbReference>
<evidence type="ECO:0000256" key="7">
    <source>
        <dbReference type="SAM" id="SignalP"/>
    </source>
</evidence>
<feature type="active site" evidence="6">
    <location>
        <position position="108"/>
    </location>
</feature>
<sequence length="428" mass="47021">MGFYCYFVVLFLWFSRVSLIESEKSGFSVELMDPYSSRSIFYNNGETQLQRMSNIVNHSINRVHHLNRKFSFSENKGTETTLSPYLGSGYYITYSIGTPPFQLYGVIDTGSDNIWFQCSPCKPCTNQSLPIFDPSKSSSYENIPCSSTLCKSDVSNHCSSGETKKCEYSYLYGDKTYSKGDISIETLTLNPNSTSPISLRNVVIGCGYQNQGTLEYVSGIIGLGSKPFSLITQLGSLADGKFSYCLVPILSKENISSKLSFGDMSVVSGPGTVSTPVDDFVAFLDAFSVGDQILKLPKSSIANAIIDSGSTLTRLPADVYLKLESIMASSIKLKRVNDPTGYLSLCYKGTIDMLDAPIITAHFRGADVQLKALNTFYQVDHEVVCFAFLTSGNSPLVIYGNVAQQNFLVGFDIKQKIASFKPTDCTNH</sequence>
<protein>
    <recommendedName>
        <fullName evidence="8">Peptidase A1 domain-containing protein</fullName>
    </recommendedName>
</protein>
<dbReference type="Pfam" id="PF14543">
    <property type="entry name" value="TAXi_N"/>
    <property type="match status" value="1"/>
</dbReference>
<dbReference type="SUPFAM" id="SSF50630">
    <property type="entry name" value="Acid proteases"/>
    <property type="match status" value="1"/>
</dbReference>
<dbReference type="EMBL" id="OX451736">
    <property type="protein sequence ID" value="CAI8587804.1"/>
    <property type="molecule type" value="Genomic_DNA"/>
</dbReference>
<evidence type="ECO:0000313" key="9">
    <source>
        <dbReference type="EMBL" id="CAI8587804.1"/>
    </source>
</evidence>
<dbReference type="GO" id="GO:0004190">
    <property type="term" value="F:aspartic-type endopeptidase activity"/>
    <property type="evidence" value="ECO:0007669"/>
    <property type="project" value="UniProtKB-KW"/>
</dbReference>
<accession>A0AAV0YPK2</accession>
<dbReference type="PROSITE" id="PS51767">
    <property type="entry name" value="PEPTIDASE_A1"/>
    <property type="match status" value="1"/>
</dbReference>
<evidence type="ECO:0000256" key="3">
    <source>
        <dbReference type="ARBA" id="ARBA00022750"/>
    </source>
</evidence>